<name>A0A1F6SX08_9PROT</name>
<comment type="function">
    <text evidence="1 7">RNaseP catalyzes the removal of the 5'-leader sequence from pre-tRNA to produce the mature 5'-terminus. It can also cleave other RNA substrates such as 4.5S RNA. The protein component plays an auxiliary but essential role in vivo by binding to the 5'-leader sequence and broadening the substrate specificity of the ribozyme.</text>
</comment>
<dbReference type="GO" id="GO:0042781">
    <property type="term" value="F:3'-tRNA processing endoribonuclease activity"/>
    <property type="evidence" value="ECO:0007669"/>
    <property type="project" value="TreeGrafter"/>
</dbReference>
<gene>
    <name evidence="7" type="primary">rnpA</name>
    <name evidence="9" type="ORF">A2V91_04110</name>
</gene>
<dbReference type="NCBIfam" id="TIGR00188">
    <property type="entry name" value="rnpA"/>
    <property type="match status" value="1"/>
</dbReference>
<dbReference type="SUPFAM" id="SSF54211">
    <property type="entry name" value="Ribosomal protein S5 domain 2-like"/>
    <property type="match status" value="1"/>
</dbReference>
<dbReference type="HAMAP" id="MF_00227">
    <property type="entry name" value="RNase_P"/>
    <property type="match status" value="1"/>
</dbReference>
<evidence type="ECO:0000313" key="10">
    <source>
        <dbReference type="Proteomes" id="UP000179334"/>
    </source>
</evidence>
<dbReference type="InterPro" id="IPR000100">
    <property type="entry name" value="RNase_P"/>
</dbReference>
<protein>
    <recommendedName>
        <fullName evidence="7 8">Ribonuclease P protein component</fullName>
        <shortName evidence="7">RNase P protein</shortName>
        <shortName evidence="7">RNaseP protein</shortName>
        <ecNumber evidence="7 8">3.1.26.5</ecNumber>
    </recommendedName>
    <alternativeName>
        <fullName evidence="7">Protein C5</fullName>
    </alternativeName>
</protein>
<evidence type="ECO:0000256" key="6">
    <source>
        <dbReference type="ARBA" id="ARBA00022884"/>
    </source>
</evidence>
<comment type="catalytic activity">
    <reaction evidence="7">
        <text>Endonucleolytic cleavage of RNA, removing 5'-extranucleotides from tRNA precursor.</text>
        <dbReference type="EC" id="3.1.26.5"/>
    </reaction>
</comment>
<evidence type="ECO:0000256" key="7">
    <source>
        <dbReference type="HAMAP-Rule" id="MF_00227"/>
    </source>
</evidence>
<evidence type="ECO:0000256" key="4">
    <source>
        <dbReference type="ARBA" id="ARBA00022759"/>
    </source>
</evidence>
<evidence type="ECO:0000313" key="9">
    <source>
        <dbReference type="EMBL" id="OGI37404.1"/>
    </source>
</evidence>
<dbReference type="GO" id="GO:0000049">
    <property type="term" value="F:tRNA binding"/>
    <property type="evidence" value="ECO:0007669"/>
    <property type="project" value="UniProtKB-UniRule"/>
</dbReference>
<keyword evidence="2 7" id="KW-0819">tRNA processing</keyword>
<dbReference type="EMBL" id="MFSR01000092">
    <property type="protein sequence ID" value="OGI37404.1"/>
    <property type="molecule type" value="Genomic_DNA"/>
</dbReference>
<evidence type="ECO:0000256" key="2">
    <source>
        <dbReference type="ARBA" id="ARBA00022694"/>
    </source>
</evidence>
<dbReference type="Pfam" id="PF00825">
    <property type="entry name" value="Ribonuclease_P"/>
    <property type="match status" value="1"/>
</dbReference>
<dbReference type="InterPro" id="IPR020568">
    <property type="entry name" value="Ribosomal_Su5_D2-typ_SF"/>
</dbReference>
<comment type="subunit">
    <text evidence="7">Consists of a catalytic RNA component (M1 or rnpB) and a protein subunit.</text>
</comment>
<evidence type="ECO:0000256" key="5">
    <source>
        <dbReference type="ARBA" id="ARBA00022801"/>
    </source>
</evidence>
<dbReference type="PANTHER" id="PTHR33992">
    <property type="entry name" value="RIBONUCLEASE P PROTEIN COMPONENT"/>
    <property type="match status" value="1"/>
</dbReference>
<keyword evidence="4 7" id="KW-0255">Endonuclease</keyword>
<keyword evidence="6 7" id="KW-0694">RNA-binding</keyword>
<dbReference type="EC" id="3.1.26.5" evidence="7 8"/>
<dbReference type="PROSITE" id="PS00648">
    <property type="entry name" value="RIBONUCLEASE_P"/>
    <property type="match status" value="1"/>
</dbReference>
<dbReference type="GO" id="GO:0001682">
    <property type="term" value="P:tRNA 5'-leader removal"/>
    <property type="evidence" value="ECO:0007669"/>
    <property type="project" value="UniProtKB-UniRule"/>
</dbReference>
<accession>A0A1F6SX08</accession>
<comment type="caution">
    <text evidence="9">The sequence shown here is derived from an EMBL/GenBank/DDBJ whole genome shotgun (WGS) entry which is preliminary data.</text>
</comment>
<evidence type="ECO:0000256" key="8">
    <source>
        <dbReference type="NCBIfam" id="TIGR00188"/>
    </source>
</evidence>
<dbReference type="Proteomes" id="UP000179334">
    <property type="component" value="Unassembled WGS sequence"/>
</dbReference>
<reference evidence="9 10" key="1">
    <citation type="journal article" date="2016" name="Nat. Commun.">
        <title>Thousands of microbial genomes shed light on interconnected biogeochemical processes in an aquifer system.</title>
        <authorList>
            <person name="Anantharaman K."/>
            <person name="Brown C.T."/>
            <person name="Hug L.A."/>
            <person name="Sharon I."/>
            <person name="Castelle C.J."/>
            <person name="Probst A.J."/>
            <person name="Thomas B.C."/>
            <person name="Singh A."/>
            <person name="Wilkins M.J."/>
            <person name="Karaoz U."/>
            <person name="Brodie E.L."/>
            <person name="Williams K.H."/>
            <person name="Hubbard S.S."/>
            <person name="Banfield J.F."/>
        </authorList>
    </citation>
    <scope>NUCLEOTIDE SEQUENCE [LARGE SCALE GENOMIC DNA]</scope>
</reference>
<dbReference type="GO" id="GO:0004526">
    <property type="term" value="F:ribonuclease P activity"/>
    <property type="evidence" value="ECO:0007669"/>
    <property type="project" value="UniProtKB-UniRule"/>
</dbReference>
<comment type="similarity">
    <text evidence="7">Belongs to the RnpA family.</text>
</comment>
<dbReference type="InterPro" id="IPR014721">
    <property type="entry name" value="Ribsml_uS5_D2-typ_fold_subgr"/>
</dbReference>
<organism evidence="9 10">
    <name type="scientific">Candidatus Muproteobacteria bacterium RBG_16_64_10</name>
    <dbReference type="NCBI Taxonomy" id="1817757"/>
    <lineage>
        <taxon>Bacteria</taxon>
        <taxon>Pseudomonadati</taxon>
        <taxon>Pseudomonadota</taxon>
        <taxon>Candidatus Muproteobacteria</taxon>
    </lineage>
</organism>
<dbReference type="Gene3D" id="3.30.230.10">
    <property type="match status" value="1"/>
</dbReference>
<keyword evidence="5 7" id="KW-0378">Hydrolase</keyword>
<sequence length="116" mass="13437">MTDRRLSLPRTRRLLTRRQFDSTMKDGRRIRDEYFTVYARDNGFEHGRLGMAVARKVSAAAVCRNRIRRQIRESFRLHQHALEGLDIVVMANTRAAAAGNPALRAALNTHWKRLAH</sequence>
<evidence type="ECO:0000256" key="1">
    <source>
        <dbReference type="ARBA" id="ARBA00002663"/>
    </source>
</evidence>
<dbReference type="InterPro" id="IPR020539">
    <property type="entry name" value="RNase_P_CS"/>
</dbReference>
<dbReference type="GO" id="GO:0030677">
    <property type="term" value="C:ribonuclease P complex"/>
    <property type="evidence" value="ECO:0007669"/>
    <property type="project" value="TreeGrafter"/>
</dbReference>
<evidence type="ECO:0000256" key="3">
    <source>
        <dbReference type="ARBA" id="ARBA00022722"/>
    </source>
</evidence>
<proteinExistence type="inferred from homology"/>
<keyword evidence="3 7" id="KW-0540">Nuclease</keyword>
<dbReference type="AlphaFoldDB" id="A0A1F6SX08"/>
<dbReference type="PANTHER" id="PTHR33992:SF1">
    <property type="entry name" value="RIBONUCLEASE P PROTEIN COMPONENT"/>
    <property type="match status" value="1"/>
</dbReference>